<keyword evidence="7 8" id="KW-0472">Membrane</keyword>
<feature type="transmembrane region" description="Helical" evidence="8">
    <location>
        <begin position="71"/>
        <end position="89"/>
    </location>
</feature>
<feature type="transmembrane region" description="Helical" evidence="8">
    <location>
        <begin position="127"/>
        <end position="147"/>
    </location>
</feature>
<evidence type="ECO:0000256" key="3">
    <source>
        <dbReference type="ARBA" id="ARBA00022692"/>
    </source>
</evidence>
<dbReference type="InterPro" id="IPR010968">
    <property type="entry name" value="RnfE"/>
</dbReference>
<dbReference type="PANTHER" id="PTHR30586">
    <property type="entry name" value="ELECTRON TRANSPORT COMPLEX PROTEIN RNFE"/>
    <property type="match status" value="1"/>
</dbReference>
<evidence type="ECO:0000313" key="10">
    <source>
        <dbReference type="Proteomes" id="UP001410394"/>
    </source>
</evidence>
<dbReference type="Proteomes" id="UP001410394">
    <property type="component" value="Unassembled WGS sequence"/>
</dbReference>
<feature type="transmembrane region" description="Helical" evidence="8">
    <location>
        <begin position="95"/>
        <end position="115"/>
    </location>
</feature>
<dbReference type="EMBL" id="JBDIVE010000007">
    <property type="protein sequence ID" value="MEN3069432.1"/>
    <property type="molecule type" value="Genomic_DNA"/>
</dbReference>
<keyword evidence="4 8" id="KW-1278">Translocase</keyword>
<keyword evidence="10" id="KW-1185">Reference proteome</keyword>
<evidence type="ECO:0000256" key="2">
    <source>
        <dbReference type="ARBA" id="ARBA00022448"/>
    </source>
</evidence>
<comment type="subcellular location">
    <subcellularLocation>
        <location evidence="8">Cell inner membrane</location>
        <topology evidence="8">Multi-pass membrane protein</topology>
    </subcellularLocation>
    <subcellularLocation>
        <location evidence="1">Endomembrane system</location>
        <topology evidence="1">Multi-pass membrane protein</topology>
    </subcellularLocation>
</comment>
<evidence type="ECO:0000256" key="1">
    <source>
        <dbReference type="ARBA" id="ARBA00004127"/>
    </source>
</evidence>
<dbReference type="NCBIfam" id="NF009070">
    <property type="entry name" value="PRK12405.1"/>
    <property type="match status" value="1"/>
</dbReference>
<evidence type="ECO:0000256" key="6">
    <source>
        <dbReference type="ARBA" id="ARBA00022989"/>
    </source>
</evidence>
<dbReference type="RefSeq" id="WP_345920202.1">
    <property type="nucleotide sequence ID" value="NZ_JBDIVE010000007.1"/>
</dbReference>
<evidence type="ECO:0000256" key="5">
    <source>
        <dbReference type="ARBA" id="ARBA00022982"/>
    </source>
</evidence>
<reference evidence="9 10" key="1">
    <citation type="journal article" date="2018" name="Int. J. Syst. Evol. Microbiol.">
        <title>Uliginosibacterium sediminicola sp. nov., isolated from freshwater sediment.</title>
        <authorList>
            <person name="Hwang W.M."/>
            <person name="Kim S.M."/>
            <person name="Kang K."/>
            <person name="Ahn T.Y."/>
        </authorList>
    </citation>
    <scope>NUCLEOTIDE SEQUENCE [LARGE SCALE GENOMIC DNA]</scope>
    <source>
        <strain evidence="9 10">M1-21</strain>
    </source>
</reference>
<dbReference type="EC" id="7.-.-.-" evidence="8"/>
<evidence type="ECO:0000313" key="9">
    <source>
        <dbReference type="EMBL" id="MEN3069432.1"/>
    </source>
</evidence>
<feature type="transmembrane region" description="Helical" evidence="8">
    <location>
        <begin position="183"/>
        <end position="205"/>
    </location>
</feature>
<organism evidence="9 10">
    <name type="scientific">Uliginosibacterium sediminicola</name>
    <dbReference type="NCBI Taxonomy" id="2024550"/>
    <lineage>
        <taxon>Bacteria</taxon>
        <taxon>Pseudomonadati</taxon>
        <taxon>Pseudomonadota</taxon>
        <taxon>Betaproteobacteria</taxon>
        <taxon>Rhodocyclales</taxon>
        <taxon>Zoogloeaceae</taxon>
        <taxon>Uliginosibacterium</taxon>
    </lineage>
</organism>
<comment type="function">
    <text evidence="8">Part of a membrane-bound complex that couples electron transfer with translocation of ions across the membrane.</text>
</comment>
<dbReference type="InterPro" id="IPR003667">
    <property type="entry name" value="NqrDE/RnfAE"/>
</dbReference>
<keyword evidence="3 8" id="KW-0812">Transmembrane</keyword>
<keyword evidence="8" id="KW-1003">Cell membrane</keyword>
<comment type="subunit">
    <text evidence="8">The complex is composed of six subunits: RnfA, RnfB, RnfC, RnfD, RnfE and RnfG.</text>
</comment>
<keyword evidence="2 8" id="KW-0813">Transport</keyword>
<proteinExistence type="inferred from homology"/>
<comment type="similarity">
    <text evidence="8">Belongs to the NqrDE/RnfAE family.</text>
</comment>
<dbReference type="NCBIfam" id="TIGR01948">
    <property type="entry name" value="rnfE"/>
    <property type="match status" value="1"/>
</dbReference>
<keyword evidence="5 8" id="KW-0249">Electron transport</keyword>
<keyword evidence="6 8" id="KW-1133">Transmembrane helix</keyword>
<protein>
    <recommendedName>
        <fullName evidence="8">Ion-translocating oxidoreductase complex subunit E</fullName>
        <ecNumber evidence="8">7.-.-.-</ecNumber>
    </recommendedName>
    <alternativeName>
        <fullName evidence="8">Rnf electron transport complex subunit E</fullName>
    </alternativeName>
</protein>
<evidence type="ECO:0000256" key="8">
    <source>
        <dbReference type="HAMAP-Rule" id="MF_00478"/>
    </source>
</evidence>
<sequence length="227" mass="23637">MSTQKLSEVAWNGLWKQNTGLVQLLGLCPILAVSTSFVNGVSLGIATIVVMSLSGAVTAALRNFIPYEIRIPVFILIIAALVTVLDLAMNAWMHSLYVVLGIFIPLIVTNCIVLARIEAFAAKNGVLSSAVDGAGMGGGLVVVLGMLGTIRELLGTGAILNGIDTVIPGTSAIQILPADYPGFLIAILPPGAFIALACLIALRNWSESRAAKRKPVVPPATPAEQIA</sequence>
<comment type="caution">
    <text evidence="9">The sequence shown here is derived from an EMBL/GenBank/DDBJ whole genome shotgun (WGS) entry which is preliminary data.</text>
</comment>
<dbReference type="HAMAP" id="MF_00478">
    <property type="entry name" value="RsxE_RnfE"/>
    <property type="match status" value="1"/>
</dbReference>
<dbReference type="PANTHER" id="PTHR30586:SF0">
    <property type="entry name" value="ION-TRANSLOCATING OXIDOREDUCTASE COMPLEX SUBUNIT E"/>
    <property type="match status" value="1"/>
</dbReference>
<dbReference type="PIRSF" id="PIRSF006102">
    <property type="entry name" value="NQR_DE"/>
    <property type="match status" value="1"/>
</dbReference>
<evidence type="ECO:0000256" key="4">
    <source>
        <dbReference type="ARBA" id="ARBA00022967"/>
    </source>
</evidence>
<keyword evidence="8" id="KW-0997">Cell inner membrane</keyword>
<dbReference type="Pfam" id="PF02508">
    <property type="entry name" value="Rnf-Nqr"/>
    <property type="match status" value="1"/>
</dbReference>
<gene>
    <name evidence="8" type="primary">rnfE</name>
    <name evidence="9" type="ORF">ABDB84_13145</name>
</gene>
<name>A0ABU9Z0I0_9RHOO</name>
<evidence type="ECO:0000256" key="7">
    <source>
        <dbReference type="ARBA" id="ARBA00023136"/>
    </source>
</evidence>
<feature type="transmembrane region" description="Helical" evidence="8">
    <location>
        <begin position="44"/>
        <end position="64"/>
    </location>
</feature>
<feature type="transmembrane region" description="Helical" evidence="8">
    <location>
        <begin position="21"/>
        <end position="38"/>
    </location>
</feature>
<accession>A0ABU9Z0I0</accession>